<proteinExistence type="predicted"/>
<dbReference type="HOGENOM" id="CLU_3430948_0_0_1"/>
<dbReference type="EMBL" id="AMYD01003138">
    <property type="protein sequence ID" value="EQB47021.1"/>
    <property type="molecule type" value="Genomic_DNA"/>
</dbReference>
<protein>
    <submittedName>
        <fullName evidence="1">Uncharacterized protein</fullName>
    </submittedName>
</protein>
<evidence type="ECO:0000313" key="1">
    <source>
        <dbReference type="EMBL" id="EQB47021.1"/>
    </source>
</evidence>
<sequence>MRYTFEKVKKVAVAYPVR</sequence>
<comment type="caution">
    <text evidence="1">The sequence shown here is derived from an EMBL/GenBank/DDBJ whole genome shotgun (WGS) entry which is preliminary data.</text>
</comment>
<accession>T0L635</accession>
<gene>
    <name evidence="1" type="ORF">CGLO_13885</name>
</gene>
<dbReference type="AlphaFoldDB" id="T0L635"/>
<evidence type="ECO:0000313" key="2">
    <source>
        <dbReference type="Proteomes" id="UP000015530"/>
    </source>
</evidence>
<name>T0L635_COLGC</name>
<organism evidence="1 2">
    <name type="scientific">Colletotrichum gloeosporioides (strain Cg-14)</name>
    <name type="common">Anthracnose fungus</name>
    <name type="synonym">Glomerella cingulata</name>
    <dbReference type="NCBI Taxonomy" id="1237896"/>
    <lineage>
        <taxon>Eukaryota</taxon>
        <taxon>Fungi</taxon>
        <taxon>Dikarya</taxon>
        <taxon>Ascomycota</taxon>
        <taxon>Pezizomycotina</taxon>
        <taxon>Sordariomycetes</taxon>
        <taxon>Hypocreomycetidae</taxon>
        <taxon>Glomerellales</taxon>
        <taxon>Glomerellaceae</taxon>
        <taxon>Colletotrichum</taxon>
        <taxon>Colletotrichum gloeosporioides species complex</taxon>
    </lineage>
</organism>
<dbReference type="Proteomes" id="UP000015530">
    <property type="component" value="Unassembled WGS sequence"/>
</dbReference>
<reference evidence="2" key="1">
    <citation type="journal article" date="2013" name="Mol. Plant Microbe Interact.">
        <title>Global aspects of pacC regulation of pathogenicity genes in Colletotrichum gloeosporioides as revealed by transcriptome analysis.</title>
        <authorList>
            <person name="Alkan N."/>
            <person name="Meng X."/>
            <person name="Friedlander G."/>
            <person name="Reuveni E."/>
            <person name="Sukno S."/>
            <person name="Sherman A."/>
            <person name="Thon M."/>
            <person name="Fluhr R."/>
            <person name="Prusky D."/>
        </authorList>
    </citation>
    <scope>NUCLEOTIDE SEQUENCE [LARGE SCALE GENOMIC DNA]</scope>
    <source>
        <strain evidence="2">Cg-14</strain>
    </source>
</reference>